<evidence type="ECO:0000313" key="3">
    <source>
        <dbReference type="EMBL" id="MFF8275147.1"/>
    </source>
</evidence>
<dbReference type="EMBL" id="JBIBSM010000002">
    <property type="protein sequence ID" value="MFF8275147.1"/>
    <property type="molecule type" value="Genomic_DNA"/>
</dbReference>
<comment type="caution">
    <text evidence="3">The sequence shown here is derived from an EMBL/GenBank/DDBJ whole genome shotgun (WGS) entry which is preliminary data.</text>
</comment>
<keyword evidence="2" id="KW-0472">Membrane</keyword>
<feature type="transmembrane region" description="Helical" evidence="2">
    <location>
        <begin position="53"/>
        <end position="73"/>
    </location>
</feature>
<protein>
    <recommendedName>
        <fullName evidence="5">Integral membrane protein</fullName>
    </recommendedName>
</protein>
<proteinExistence type="predicted"/>
<reference evidence="3 4" key="1">
    <citation type="submission" date="2024-10" db="EMBL/GenBank/DDBJ databases">
        <title>The Natural Products Discovery Center: Release of the First 8490 Sequenced Strains for Exploring Actinobacteria Biosynthetic Diversity.</title>
        <authorList>
            <person name="Kalkreuter E."/>
            <person name="Kautsar S.A."/>
            <person name="Yang D."/>
            <person name="Bader C.D."/>
            <person name="Teijaro C.N."/>
            <person name="Fluegel L."/>
            <person name="Davis C.M."/>
            <person name="Simpson J.R."/>
            <person name="Lauterbach L."/>
            <person name="Steele A.D."/>
            <person name="Gui C."/>
            <person name="Meng S."/>
            <person name="Li G."/>
            <person name="Viehrig K."/>
            <person name="Ye F."/>
            <person name="Su P."/>
            <person name="Kiefer A.F."/>
            <person name="Nichols A."/>
            <person name="Cepeda A.J."/>
            <person name="Yan W."/>
            <person name="Fan B."/>
            <person name="Jiang Y."/>
            <person name="Adhikari A."/>
            <person name="Zheng C.-J."/>
            <person name="Schuster L."/>
            <person name="Cowan T.M."/>
            <person name="Smanski M.J."/>
            <person name="Chevrette M.G."/>
            <person name="De Carvalho L.P.S."/>
            <person name="Shen B."/>
        </authorList>
    </citation>
    <scope>NUCLEOTIDE SEQUENCE [LARGE SCALE GENOMIC DNA]</scope>
    <source>
        <strain evidence="3 4">NPDC015755</strain>
    </source>
</reference>
<feature type="region of interest" description="Disordered" evidence="1">
    <location>
        <begin position="1"/>
        <end position="30"/>
    </location>
</feature>
<organism evidence="3 4">
    <name type="scientific">Streptomyces lateritius</name>
    <dbReference type="NCBI Taxonomy" id="67313"/>
    <lineage>
        <taxon>Bacteria</taxon>
        <taxon>Bacillati</taxon>
        <taxon>Actinomycetota</taxon>
        <taxon>Actinomycetes</taxon>
        <taxon>Kitasatosporales</taxon>
        <taxon>Streptomycetaceae</taxon>
        <taxon>Streptomyces</taxon>
    </lineage>
</organism>
<dbReference type="Proteomes" id="UP001603013">
    <property type="component" value="Unassembled WGS sequence"/>
</dbReference>
<dbReference type="RefSeq" id="WP_391932903.1">
    <property type="nucleotide sequence ID" value="NZ_JBIBSM010000002.1"/>
</dbReference>
<feature type="compositionally biased region" description="Basic and acidic residues" evidence="1">
    <location>
        <begin position="8"/>
        <end position="18"/>
    </location>
</feature>
<evidence type="ECO:0008006" key="5">
    <source>
        <dbReference type="Google" id="ProtNLM"/>
    </source>
</evidence>
<evidence type="ECO:0000313" key="4">
    <source>
        <dbReference type="Proteomes" id="UP001603013"/>
    </source>
</evidence>
<name>A0ABW6Y6B2_9ACTN</name>
<feature type="transmembrane region" description="Helical" evidence="2">
    <location>
        <begin position="85"/>
        <end position="102"/>
    </location>
</feature>
<keyword evidence="2" id="KW-1133">Transmembrane helix</keyword>
<feature type="region of interest" description="Disordered" evidence="1">
    <location>
        <begin position="160"/>
        <end position="182"/>
    </location>
</feature>
<evidence type="ECO:0000256" key="2">
    <source>
        <dbReference type="SAM" id="Phobius"/>
    </source>
</evidence>
<accession>A0ABW6Y6B2</accession>
<keyword evidence="4" id="KW-1185">Reference proteome</keyword>
<gene>
    <name evidence="3" type="ORF">ACF05T_03370</name>
</gene>
<sequence length="182" mass="20129">MSDDDQTAEPRPRPRPEPRAAAGGTPAGPLPEEIRFFGTTWVDHSGRYALRRAGLAAGALVAAAAGCFVLRFAYQGLEVAEVGGFVNLLVVVMFAICSAIAFRKTWEGFVRRPDDPGREDSLRSLKMIGFIGSLLAYFFRCLVEAPGEQLRRAEYETARARYEKRRGSRAGNPAARKKPRRR</sequence>
<keyword evidence="2" id="KW-0812">Transmembrane</keyword>
<evidence type="ECO:0000256" key="1">
    <source>
        <dbReference type="SAM" id="MobiDB-lite"/>
    </source>
</evidence>